<evidence type="ECO:0000313" key="9">
    <source>
        <dbReference type="EMBL" id="KAK7684885.1"/>
    </source>
</evidence>
<feature type="region of interest" description="Disordered" evidence="7">
    <location>
        <begin position="1"/>
        <end position="38"/>
    </location>
</feature>
<name>A0AAW0FUC2_9APHY</name>
<evidence type="ECO:0000256" key="6">
    <source>
        <dbReference type="ARBA" id="ARBA00023136"/>
    </source>
</evidence>
<feature type="transmembrane region" description="Helical" evidence="8">
    <location>
        <begin position="295"/>
        <end position="313"/>
    </location>
</feature>
<protein>
    <submittedName>
        <fullName evidence="9">Uncharacterized protein</fullName>
    </submittedName>
</protein>
<feature type="region of interest" description="Disordered" evidence="7">
    <location>
        <begin position="92"/>
        <end position="117"/>
    </location>
</feature>
<comment type="caution">
    <text evidence="9">The sequence shown here is derived from an EMBL/GenBank/DDBJ whole genome shotgun (WGS) entry which is preliminary data.</text>
</comment>
<feature type="compositionally biased region" description="Polar residues" evidence="7">
    <location>
        <begin position="1"/>
        <end position="34"/>
    </location>
</feature>
<dbReference type="EMBL" id="JASBNA010000023">
    <property type="protein sequence ID" value="KAK7684885.1"/>
    <property type="molecule type" value="Genomic_DNA"/>
</dbReference>
<evidence type="ECO:0000256" key="3">
    <source>
        <dbReference type="ARBA" id="ARBA00022692"/>
    </source>
</evidence>
<evidence type="ECO:0000256" key="4">
    <source>
        <dbReference type="ARBA" id="ARBA00022824"/>
    </source>
</evidence>
<gene>
    <name evidence="9" type="ORF">QCA50_012134</name>
</gene>
<evidence type="ECO:0000256" key="5">
    <source>
        <dbReference type="ARBA" id="ARBA00022989"/>
    </source>
</evidence>
<evidence type="ECO:0000313" key="10">
    <source>
        <dbReference type="Proteomes" id="UP001385951"/>
    </source>
</evidence>
<feature type="transmembrane region" description="Helical" evidence="8">
    <location>
        <begin position="333"/>
        <end position="356"/>
    </location>
</feature>
<evidence type="ECO:0000256" key="1">
    <source>
        <dbReference type="ARBA" id="ARBA00004477"/>
    </source>
</evidence>
<dbReference type="AlphaFoldDB" id="A0AAW0FUC2"/>
<evidence type="ECO:0000256" key="8">
    <source>
        <dbReference type="SAM" id="Phobius"/>
    </source>
</evidence>
<proteinExistence type="inferred from homology"/>
<dbReference type="GO" id="GO:0005789">
    <property type="term" value="C:endoplasmic reticulum membrane"/>
    <property type="evidence" value="ECO:0007669"/>
    <property type="project" value="UniProtKB-SubCell"/>
</dbReference>
<reference evidence="9 10" key="1">
    <citation type="submission" date="2022-09" db="EMBL/GenBank/DDBJ databases">
        <authorList>
            <person name="Palmer J.M."/>
        </authorList>
    </citation>
    <scope>NUCLEOTIDE SEQUENCE [LARGE SCALE GENOMIC DNA]</scope>
    <source>
        <strain evidence="9 10">DSM 7382</strain>
    </source>
</reference>
<accession>A0AAW0FUC2</accession>
<keyword evidence="3 8" id="KW-0812">Transmembrane</keyword>
<comment type="subcellular location">
    <subcellularLocation>
        <location evidence="1">Endoplasmic reticulum membrane</location>
        <topology evidence="1">Multi-pass membrane protein</topology>
    </subcellularLocation>
</comment>
<organism evidence="9 10">
    <name type="scientific">Cerrena zonata</name>
    <dbReference type="NCBI Taxonomy" id="2478898"/>
    <lineage>
        <taxon>Eukaryota</taxon>
        <taxon>Fungi</taxon>
        <taxon>Dikarya</taxon>
        <taxon>Basidiomycota</taxon>
        <taxon>Agaricomycotina</taxon>
        <taxon>Agaricomycetes</taxon>
        <taxon>Polyporales</taxon>
        <taxon>Cerrenaceae</taxon>
        <taxon>Cerrena</taxon>
    </lineage>
</organism>
<dbReference type="Proteomes" id="UP001385951">
    <property type="component" value="Unassembled WGS sequence"/>
</dbReference>
<keyword evidence="6 8" id="KW-0472">Membrane</keyword>
<dbReference type="PANTHER" id="PTHR15301:SF3">
    <property type="entry name" value="PROTEIN NSG1-RELATED"/>
    <property type="match status" value="1"/>
</dbReference>
<keyword evidence="5 8" id="KW-1133">Transmembrane helix</keyword>
<comment type="similarity">
    <text evidence="2">Belongs to the INSIG family.</text>
</comment>
<keyword evidence="4" id="KW-0256">Endoplasmic reticulum</keyword>
<keyword evidence="10" id="KW-1185">Reference proteome</keyword>
<dbReference type="GO" id="GO:0016126">
    <property type="term" value="P:sterol biosynthetic process"/>
    <property type="evidence" value="ECO:0007669"/>
    <property type="project" value="TreeGrafter"/>
</dbReference>
<dbReference type="PANTHER" id="PTHR15301">
    <property type="entry name" value="INSULIN-INDUCED GENE 1"/>
    <property type="match status" value="1"/>
</dbReference>
<evidence type="ECO:0000256" key="2">
    <source>
        <dbReference type="ARBA" id="ARBA00007475"/>
    </source>
</evidence>
<sequence length="361" mass="39901">MVSQINSKSRAALLNSGTSTPSNGSVPSTPNSEEQAPLRRRILSSSSFKTMLLSVSSSGTSTPRGMEKTDSVINLTKPSLYGIYNDNSVLNLNRDDEDGNDLPPQGEPQPEEKPQEEAAAQLSVFTGLALIFKIIILTGSAYVYNEVTDHVHANHISVNNQTMEPIIFTQWFLYDFVRRLSPLNYLVKTADSPQTLEVTDRVVSLAIQGLIMSAVYPIMDYILPTVLTKRLLSSNPNPLNNATLTNDLLRALITFLGISYAIRKIEWNSSLQISIIWSLLNPGLWLLLDGTISGFLSSLSSAFIACITIYFQNVDIINRILASDNGWEKSVGIWLWVGSFFFCGLILFGKLGRALFPVHKH</sequence>
<dbReference type="Pfam" id="PF07281">
    <property type="entry name" value="INSIG"/>
    <property type="match status" value="1"/>
</dbReference>
<evidence type="ECO:0000256" key="7">
    <source>
        <dbReference type="SAM" id="MobiDB-lite"/>
    </source>
</evidence>
<dbReference type="InterPro" id="IPR025929">
    <property type="entry name" value="INSIG_fam"/>
</dbReference>
<feature type="transmembrane region" description="Helical" evidence="8">
    <location>
        <begin position="122"/>
        <end position="144"/>
    </location>
</feature>